<dbReference type="GO" id="GO:0035371">
    <property type="term" value="C:microtubule plus-end"/>
    <property type="evidence" value="ECO:0007669"/>
    <property type="project" value="UniProtKB-ARBA"/>
</dbReference>
<keyword evidence="5 9" id="KW-0493">Microtubule</keyword>
<keyword evidence="4" id="KW-0132">Cell division</keyword>
<feature type="compositionally biased region" description="Polar residues" evidence="10">
    <location>
        <begin position="132"/>
        <end position="141"/>
    </location>
</feature>
<evidence type="ECO:0000256" key="3">
    <source>
        <dbReference type="ARBA" id="ARBA00022490"/>
    </source>
</evidence>
<dbReference type="Gene3D" id="1.20.5.1430">
    <property type="match status" value="1"/>
</dbReference>
<protein>
    <recommendedName>
        <fullName evidence="14">Microtubule binding protein</fullName>
    </recommendedName>
</protein>
<dbReference type="PROSITE" id="PS50021">
    <property type="entry name" value="CH"/>
    <property type="match status" value="1"/>
</dbReference>
<keyword evidence="7" id="KW-0206">Cytoskeleton</keyword>
<dbReference type="GO" id="GO:0051301">
    <property type="term" value="P:cell division"/>
    <property type="evidence" value="ECO:0007669"/>
    <property type="project" value="UniProtKB-KW"/>
</dbReference>
<dbReference type="InterPro" id="IPR001715">
    <property type="entry name" value="CH_dom"/>
</dbReference>
<dbReference type="InterPro" id="IPR004953">
    <property type="entry name" value="EB1_C"/>
</dbReference>
<feature type="domain" description="EB1 C-terminal" evidence="12">
    <location>
        <begin position="167"/>
        <end position="251"/>
    </location>
</feature>
<dbReference type="PANTHER" id="PTHR10623">
    <property type="entry name" value="MICROTUBULE-ASSOCIATED PROTEIN RP/EB FAMILY MEMBER"/>
    <property type="match status" value="1"/>
</dbReference>
<dbReference type="GO" id="GO:0051010">
    <property type="term" value="F:microtubule plus-end binding"/>
    <property type="evidence" value="ECO:0007669"/>
    <property type="project" value="UniProtKB-ARBA"/>
</dbReference>
<evidence type="ECO:0008006" key="14">
    <source>
        <dbReference type="Google" id="ProtNLM"/>
    </source>
</evidence>
<dbReference type="FunFam" id="1.20.5.1430:FF:000001">
    <property type="entry name" value="microtubule-associated protein RP/EB family member 1"/>
    <property type="match status" value="1"/>
</dbReference>
<name>A0A1X0RAQ4_RHIZD</name>
<dbReference type="Proteomes" id="UP000242414">
    <property type="component" value="Unassembled WGS sequence"/>
</dbReference>
<gene>
    <name evidence="13" type="ORF">BCV72DRAFT_70863</name>
</gene>
<evidence type="ECO:0000256" key="8">
    <source>
        <dbReference type="ARBA" id="ARBA00023306"/>
    </source>
</evidence>
<dbReference type="SUPFAM" id="SSF47576">
    <property type="entry name" value="Calponin-homology domain, CH-domain"/>
    <property type="match status" value="1"/>
</dbReference>
<dbReference type="EMBL" id="KV921879">
    <property type="protein sequence ID" value="ORE09113.1"/>
    <property type="molecule type" value="Genomic_DNA"/>
</dbReference>
<comment type="similarity">
    <text evidence="2">Belongs to the MAPRE family.</text>
</comment>
<keyword evidence="8" id="KW-0131">Cell cycle</keyword>
<feature type="domain" description="Calponin-homology (CH)" evidence="11">
    <location>
        <begin position="2"/>
        <end position="103"/>
    </location>
</feature>
<keyword evidence="6" id="KW-0498">Mitosis</keyword>
<dbReference type="GO" id="GO:0030473">
    <property type="term" value="P:nuclear migration along microtubule"/>
    <property type="evidence" value="ECO:0007669"/>
    <property type="project" value="UniProtKB-ARBA"/>
</dbReference>
<sequence>MAESRIELLAWLNELLQTRYTKVEQAGTGAAYCQIFDSIFGDVPVHKVKFEAKLEYEFVNNFKILQSVFKKHKIDKIIPVDRLVKCKLQDNLEFMQWVKRFWDQNYPGGEYDALARREKGAPSVATAPKLSSAGSTTSSGRVSAASKKATKTPASRSASRGGRASVLDSHSAQTIIDLNKQIAELKLTVDGLEKERDFYFGKLREIEIEVQENLESIELTLADTGKTEHEAIPILQNIQNILYSTEEGFEVPPEEEEANNKAASVEYDDDETF</sequence>
<evidence type="ECO:0000256" key="4">
    <source>
        <dbReference type="ARBA" id="ARBA00022618"/>
    </source>
</evidence>
<dbReference type="VEuPathDB" id="FungiDB:BCV72DRAFT_70863"/>
<evidence type="ECO:0000256" key="9">
    <source>
        <dbReference type="PROSITE-ProRule" id="PRU00576"/>
    </source>
</evidence>
<dbReference type="InterPro" id="IPR036133">
    <property type="entry name" value="EB1_C_sf"/>
</dbReference>
<evidence type="ECO:0000256" key="1">
    <source>
        <dbReference type="ARBA" id="ARBA00004245"/>
    </source>
</evidence>
<evidence type="ECO:0000259" key="11">
    <source>
        <dbReference type="PROSITE" id="PS50021"/>
    </source>
</evidence>
<dbReference type="Pfam" id="PF03271">
    <property type="entry name" value="EB1"/>
    <property type="match status" value="1"/>
</dbReference>
<evidence type="ECO:0000256" key="5">
    <source>
        <dbReference type="ARBA" id="ARBA00022701"/>
    </source>
</evidence>
<evidence type="ECO:0000256" key="6">
    <source>
        <dbReference type="ARBA" id="ARBA00022776"/>
    </source>
</evidence>
<dbReference type="PROSITE" id="PS51230">
    <property type="entry name" value="EB1_C"/>
    <property type="match status" value="1"/>
</dbReference>
<feature type="compositionally biased region" description="Low complexity" evidence="10">
    <location>
        <begin position="143"/>
        <end position="165"/>
    </location>
</feature>
<dbReference type="AlphaFoldDB" id="A0A1X0RAQ4"/>
<feature type="region of interest" description="Disordered" evidence="10">
    <location>
        <begin position="124"/>
        <end position="166"/>
    </location>
</feature>
<dbReference type="OrthoDB" id="2119228at2759"/>
<evidence type="ECO:0000256" key="2">
    <source>
        <dbReference type="ARBA" id="ARBA00010729"/>
    </source>
</evidence>
<evidence type="ECO:0000256" key="7">
    <source>
        <dbReference type="ARBA" id="ARBA00023212"/>
    </source>
</evidence>
<proteinExistence type="inferred from homology"/>
<evidence type="ECO:0000313" key="13">
    <source>
        <dbReference type="EMBL" id="ORE09113.1"/>
    </source>
</evidence>
<organism evidence="13">
    <name type="scientific">Rhizopus microsporus var. microsporus</name>
    <dbReference type="NCBI Taxonomy" id="86635"/>
    <lineage>
        <taxon>Eukaryota</taxon>
        <taxon>Fungi</taxon>
        <taxon>Fungi incertae sedis</taxon>
        <taxon>Mucoromycota</taxon>
        <taxon>Mucoromycotina</taxon>
        <taxon>Mucoromycetes</taxon>
        <taxon>Mucorales</taxon>
        <taxon>Mucorineae</taxon>
        <taxon>Rhizopodaceae</taxon>
        <taxon>Rhizopus</taxon>
    </lineage>
</organism>
<evidence type="ECO:0000259" key="12">
    <source>
        <dbReference type="PROSITE" id="PS51230"/>
    </source>
</evidence>
<dbReference type="FunFam" id="1.10.418.10:FF:000028">
    <property type="entry name" value="RP/EB family microtubule-associated protein"/>
    <property type="match status" value="1"/>
</dbReference>
<keyword evidence="3" id="KW-0963">Cytoplasm</keyword>
<evidence type="ECO:0000256" key="10">
    <source>
        <dbReference type="SAM" id="MobiDB-lite"/>
    </source>
</evidence>
<accession>A0A1X0RAQ4</accession>
<dbReference type="Gene3D" id="1.10.418.10">
    <property type="entry name" value="Calponin-like domain"/>
    <property type="match status" value="1"/>
</dbReference>
<dbReference type="Pfam" id="PF00307">
    <property type="entry name" value="CH"/>
    <property type="match status" value="1"/>
</dbReference>
<feature type="region of interest" description="Disordered" evidence="10">
    <location>
        <begin position="249"/>
        <end position="273"/>
    </location>
</feature>
<dbReference type="GO" id="GO:0072686">
    <property type="term" value="C:mitotic spindle"/>
    <property type="evidence" value="ECO:0007669"/>
    <property type="project" value="UniProtKB-ARBA"/>
</dbReference>
<dbReference type="InterPro" id="IPR027328">
    <property type="entry name" value="MAPRE"/>
</dbReference>
<comment type="subcellular location">
    <subcellularLocation>
        <location evidence="1">Cytoplasm</location>
        <location evidence="1">Cytoskeleton</location>
    </subcellularLocation>
</comment>
<dbReference type="GO" id="GO:0035372">
    <property type="term" value="P:protein localization to microtubule"/>
    <property type="evidence" value="ECO:0007669"/>
    <property type="project" value="UniProtKB-ARBA"/>
</dbReference>
<reference evidence="13" key="1">
    <citation type="journal article" date="2016" name="Proc. Natl. Acad. Sci. U.S.A.">
        <title>Lipid metabolic changes in an early divergent fungus govern the establishment of a mutualistic symbiosis with endobacteria.</title>
        <authorList>
            <person name="Lastovetsky O.A."/>
            <person name="Gaspar M.L."/>
            <person name="Mondo S.J."/>
            <person name="LaButti K.M."/>
            <person name="Sandor L."/>
            <person name="Grigoriev I.V."/>
            <person name="Henry S.A."/>
            <person name="Pawlowska T.E."/>
        </authorList>
    </citation>
    <scope>NUCLEOTIDE SEQUENCE [LARGE SCALE GENOMIC DNA]</scope>
    <source>
        <strain evidence="13">ATCC 52814</strain>
    </source>
</reference>
<dbReference type="InterPro" id="IPR036872">
    <property type="entry name" value="CH_dom_sf"/>
</dbReference>
<dbReference type="SUPFAM" id="SSF140612">
    <property type="entry name" value="EB1 dimerisation domain-like"/>
    <property type="match status" value="1"/>
</dbReference>